<dbReference type="Proteomes" id="UP000321899">
    <property type="component" value="Unassembled WGS sequence"/>
</dbReference>
<reference evidence="1 2" key="1">
    <citation type="submission" date="2019-06" db="EMBL/GenBank/DDBJ databases">
        <title>Desulfobotulus mexicanus sp. nov., a novel sulfate-reducing bacterium isolated from the sediment of an alkaline crater lake in Mexico.</title>
        <authorList>
            <person name="Hirschler-Rea A."/>
        </authorList>
    </citation>
    <scope>NUCLEOTIDE SEQUENCE [LARGE SCALE GENOMIC DNA]</scope>
    <source>
        <strain evidence="1 2">PAR22N</strain>
    </source>
</reference>
<organism evidence="1 2">
    <name type="scientific">Desulfobotulus mexicanus</name>
    <dbReference type="NCBI Taxonomy" id="2586642"/>
    <lineage>
        <taxon>Bacteria</taxon>
        <taxon>Pseudomonadati</taxon>
        <taxon>Thermodesulfobacteriota</taxon>
        <taxon>Desulfobacteria</taxon>
        <taxon>Desulfobacterales</taxon>
        <taxon>Desulfobacteraceae</taxon>
        <taxon>Desulfobotulus</taxon>
    </lineage>
</organism>
<comment type="caution">
    <text evidence="1">The sequence shown here is derived from an EMBL/GenBank/DDBJ whole genome shotgun (WGS) entry which is preliminary data.</text>
</comment>
<dbReference type="OrthoDB" id="9919316at2"/>
<evidence type="ECO:0000313" key="2">
    <source>
        <dbReference type="Proteomes" id="UP000321899"/>
    </source>
</evidence>
<sequence length="64" mass="7059">MTQSGTQAEKLKPFTGAKVFRDLECRIRELLAETIAMSLSNRLGALQQYEAAAMTALAVRNKLC</sequence>
<protein>
    <submittedName>
        <fullName evidence="1">Uncharacterized protein</fullName>
    </submittedName>
</protein>
<evidence type="ECO:0000313" key="1">
    <source>
        <dbReference type="EMBL" id="TYT73970.1"/>
    </source>
</evidence>
<name>A0A5S5ME54_9BACT</name>
<accession>A0A5S5ME54</accession>
<dbReference type="EMBL" id="VDMB01000017">
    <property type="protein sequence ID" value="TYT73970.1"/>
    <property type="molecule type" value="Genomic_DNA"/>
</dbReference>
<gene>
    <name evidence="1" type="ORF">FIM25_12475</name>
</gene>
<proteinExistence type="predicted"/>
<keyword evidence="2" id="KW-1185">Reference proteome</keyword>
<dbReference type="AlphaFoldDB" id="A0A5S5ME54"/>